<dbReference type="AlphaFoldDB" id="A0A517VP39"/>
<keyword evidence="5" id="KW-0804">Transcription</keyword>
<evidence type="ECO:0000256" key="5">
    <source>
        <dbReference type="ARBA" id="ARBA00023163"/>
    </source>
</evidence>
<comment type="similarity">
    <text evidence="1">Belongs to the sigma-70 factor family.</text>
</comment>
<feature type="compositionally biased region" description="Basic and acidic residues" evidence="7">
    <location>
        <begin position="103"/>
        <end position="114"/>
    </location>
</feature>
<dbReference type="NCBIfam" id="TIGR02937">
    <property type="entry name" value="sigma70-ECF"/>
    <property type="match status" value="1"/>
</dbReference>
<evidence type="ECO:0000313" key="10">
    <source>
        <dbReference type="EMBL" id="QDT94785.1"/>
    </source>
</evidence>
<dbReference type="InterPro" id="IPR014284">
    <property type="entry name" value="RNA_pol_sigma-70_dom"/>
</dbReference>
<dbReference type="SUPFAM" id="SSF46894">
    <property type="entry name" value="C-terminal effector domain of the bipartite response regulators"/>
    <property type="match status" value="1"/>
</dbReference>
<dbReference type="GO" id="GO:0016987">
    <property type="term" value="F:sigma factor activity"/>
    <property type="evidence" value="ECO:0007669"/>
    <property type="project" value="UniProtKB-KW"/>
</dbReference>
<dbReference type="InterPro" id="IPR013325">
    <property type="entry name" value="RNA_pol_sigma_r2"/>
</dbReference>
<evidence type="ECO:0000256" key="3">
    <source>
        <dbReference type="ARBA" id="ARBA00023015"/>
    </source>
</evidence>
<dbReference type="Proteomes" id="UP000318704">
    <property type="component" value="Chromosome"/>
</dbReference>
<keyword evidence="3" id="KW-0805">Transcription regulation</keyword>
<dbReference type="PANTHER" id="PTHR43133">
    <property type="entry name" value="RNA POLYMERASE ECF-TYPE SIGMA FACTO"/>
    <property type="match status" value="1"/>
</dbReference>
<organism evidence="10 11">
    <name type="scientific">Gimesia aquarii</name>
    <dbReference type="NCBI Taxonomy" id="2527964"/>
    <lineage>
        <taxon>Bacteria</taxon>
        <taxon>Pseudomonadati</taxon>
        <taxon>Planctomycetota</taxon>
        <taxon>Planctomycetia</taxon>
        <taxon>Planctomycetales</taxon>
        <taxon>Planctomycetaceae</taxon>
        <taxon>Gimesia</taxon>
    </lineage>
</organism>
<dbReference type="InterPro" id="IPR007627">
    <property type="entry name" value="RNA_pol_sigma70_r2"/>
</dbReference>
<dbReference type="InterPro" id="IPR039425">
    <property type="entry name" value="RNA_pol_sigma-70-like"/>
</dbReference>
<name>A0A517VP39_9PLAN</name>
<comment type="function">
    <text evidence="6">Sigma factors are initiation factors that promote the attachment of RNA polymerase to specific initiation sites and are then released. Sigma-S contributes to the protection against external stress, thus playing a role in cellular fitness and survival.</text>
</comment>
<evidence type="ECO:0000256" key="2">
    <source>
        <dbReference type="ARBA" id="ARBA00021245"/>
    </source>
</evidence>
<dbReference type="Pfam" id="PF04542">
    <property type="entry name" value="Sigma70_r2"/>
    <property type="match status" value="1"/>
</dbReference>
<reference evidence="10 11" key="1">
    <citation type="submission" date="2019-03" db="EMBL/GenBank/DDBJ databases">
        <title>Deep-cultivation of Planctomycetes and their phenomic and genomic characterization uncovers novel biology.</title>
        <authorList>
            <person name="Wiegand S."/>
            <person name="Jogler M."/>
            <person name="Boedeker C."/>
            <person name="Pinto D."/>
            <person name="Vollmers J."/>
            <person name="Rivas-Marin E."/>
            <person name="Kohn T."/>
            <person name="Peeters S.H."/>
            <person name="Heuer A."/>
            <person name="Rast P."/>
            <person name="Oberbeckmann S."/>
            <person name="Bunk B."/>
            <person name="Jeske O."/>
            <person name="Meyerdierks A."/>
            <person name="Storesund J.E."/>
            <person name="Kallscheuer N."/>
            <person name="Luecker S."/>
            <person name="Lage O.M."/>
            <person name="Pohl T."/>
            <person name="Merkel B.J."/>
            <person name="Hornburger P."/>
            <person name="Mueller R.-W."/>
            <person name="Bruemmer F."/>
            <person name="Labrenz M."/>
            <person name="Spormann A.M."/>
            <person name="Op den Camp H."/>
            <person name="Overmann J."/>
            <person name="Amann R."/>
            <person name="Jetten M.S.M."/>
            <person name="Mascher T."/>
            <person name="Medema M.H."/>
            <person name="Devos D.P."/>
            <person name="Kaster A.-K."/>
            <person name="Ovreas L."/>
            <person name="Rohde M."/>
            <person name="Galperin M.Y."/>
            <person name="Jogler C."/>
        </authorList>
    </citation>
    <scope>NUCLEOTIDE SEQUENCE [LARGE SCALE GENOMIC DNA]</scope>
    <source>
        <strain evidence="10 11">V144</strain>
    </source>
</reference>
<gene>
    <name evidence="10" type="primary">carQ</name>
    <name evidence="10" type="ORF">V144x_02160</name>
</gene>
<dbReference type="RefSeq" id="WP_144980074.1">
    <property type="nucleotide sequence ID" value="NZ_CP037920.1"/>
</dbReference>
<feature type="domain" description="HTH luxR-type" evidence="8">
    <location>
        <begin position="161"/>
        <end position="195"/>
    </location>
</feature>
<dbReference type="InterPro" id="IPR016032">
    <property type="entry name" value="Sig_transdc_resp-reg_C-effctor"/>
</dbReference>
<evidence type="ECO:0000259" key="9">
    <source>
        <dbReference type="Pfam" id="PF04542"/>
    </source>
</evidence>
<dbReference type="GO" id="GO:0003677">
    <property type="term" value="F:DNA binding"/>
    <property type="evidence" value="ECO:0007669"/>
    <property type="project" value="InterPro"/>
</dbReference>
<dbReference type="SUPFAM" id="SSF88946">
    <property type="entry name" value="Sigma2 domain of RNA polymerase sigma factors"/>
    <property type="match status" value="1"/>
</dbReference>
<dbReference type="KEGG" id="gaw:V144x_02160"/>
<accession>A0A517VP39</accession>
<proteinExistence type="inferred from homology"/>
<evidence type="ECO:0000259" key="8">
    <source>
        <dbReference type="Pfam" id="PF00196"/>
    </source>
</evidence>
<keyword evidence="4" id="KW-0731">Sigma factor</keyword>
<evidence type="ECO:0000313" key="11">
    <source>
        <dbReference type="Proteomes" id="UP000318704"/>
    </source>
</evidence>
<dbReference type="EMBL" id="CP037920">
    <property type="protein sequence ID" value="QDT94785.1"/>
    <property type="molecule type" value="Genomic_DNA"/>
</dbReference>
<evidence type="ECO:0000256" key="6">
    <source>
        <dbReference type="ARBA" id="ARBA00024701"/>
    </source>
</evidence>
<sequence length="215" mass="23950">MPIDEADQLLVSQIKAGDPDAWAELIARFEGRLLAFVNSRLRNAATSEDVVQETFMGFLISIPNYDPATPLESFLFAIASHKLTDLLRKQGRRPTIPLFPDEGGERETHREPAGHARVASSLARSKERKSREEQIISESLQTLILSWIKNGEFERLQCIEQLFVSGKANKEVALQLQISEQAVANHKHFVVGKLKDAIKTAQIHDADLVGLGLSE</sequence>
<dbReference type="GO" id="GO:0006352">
    <property type="term" value="P:DNA-templated transcription initiation"/>
    <property type="evidence" value="ECO:0007669"/>
    <property type="project" value="InterPro"/>
</dbReference>
<dbReference type="PANTHER" id="PTHR43133:SF62">
    <property type="entry name" value="RNA POLYMERASE SIGMA FACTOR SIGZ"/>
    <property type="match status" value="1"/>
</dbReference>
<dbReference type="Pfam" id="PF00196">
    <property type="entry name" value="GerE"/>
    <property type="match status" value="1"/>
</dbReference>
<evidence type="ECO:0000256" key="4">
    <source>
        <dbReference type="ARBA" id="ARBA00023082"/>
    </source>
</evidence>
<dbReference type="InterPro" id="IPR000792">
    <property type="entry name" value="Tscrpt_reg_LuxR_C"/>
</dbReference>
<evidence type="ECO:0000256" key="7">
    <source>
        <dbReference type="SAM" id="MobiDB-lite"/>
    </source>
</evidence>
<dbReference type="Gene3D" id="1.10.1740.10">
    <property type="match status" value="1"/>
</dbReference>
<protein>
    <recommendedName>
        <fullName evidence="2">RNA polymerase sigma factor SigS</fullName>
    </recommendedName>
</protein>
<feature type="domain" description="RNA polymerase sigma-70 region 2" evidence="9">
    <location>
        <begin position="25"/>
        <end position="93"/>
    </location>
</feature>
<feature type="region of interest" description="Disordered" evidence="7">
    <location>
        <begin position="94"/>
        <end position="125"/>
    </location>
</feature>
<evidence type="ECO:0000256" key="1">
    <source>
        <dbReference type="ARBA" id="ARBA00007788"/>
    </source>
</evidence>